<dbReference type="Pfam" id="PF25583">
    <property type="entry name" value="WCX"/>
    <property type="match status" value="1"/>
</dbReference>
<dbReference type="PROSITE" id="PS52050">
    <property type="entry name" value="WYL"/>
    <property type="match status" value="1"/>
</dbReference>
<dbReference type="EMBL" id="SRJC01000001">
    <property type="protein sequence ID" value="TGB05413.1"/>
    <property type="molecule type" value="Genomic_DNA"/>
</dbReference>
<feature type="domain" description="WCX" evidence="2">
    <location>
        <begin position="247"/>
        <end position="322"/>
    </location>
</feature>
<dbReference type="AlphaFoldDB" id="A0A4Z0H4R3"/>
<dbReference type="InterPro" id="IPR057727">
    <property type="entry name" value="WCX_dom"/>
</dbReference>
<accession>A0A4Z0H4R3</accession>
<dbReference type="PANTHER" id="PTHR34580">
    <property type="match status" value="1"/>
</dbReference>
<dbReference type="Proteomes" id="UP000297982">
    <property type="component" value="Unassembled WGS sequence"/>
</dbReference>
<organism evidence="3 4">
    <name type="scientific">Halobacillus salinus</name>
    <dbReference type="NCBI Taxonomy" id="192814"/>
    <lineage>
        <taxon>Bacteria</taxon>
        <taxon>Bacillati</taxon>
        <taxon>Bacillota</taxon>
        <taxon>Bacilli</taxon>
        <taxon>Bacillales</taxon>
        <taxon>Bacillaceae</taxon>
        <taxon>Halobacillus</taxon>
    </lineage>
</organism>
<reference evidence="3 4" key="1">
    <citation type="journal article" date="2003" name="Int. J. Syst. Evol. Microbiol.">
        <title>Halobacillus salinus sp. nov., isolated from a salt lake on the coast of the East Sea in Korea.</title>
        <authorList>
            <person name="Yoon J.H."/>
            <person name="Kang K.H."/>
            <person name="Park Y.H."/>
        </authorList>
    </citation>
    <scope>NUCLEOTIDE SEQUENCE [LARGE SCALE GENOMIC DNA]</scope>
    <source>
        <strain evidence="3 4">HSL-3</strain>
    </source>
</reference>
<protein>
    <submittedName>
        <fullName evidence="3">WYL domain-containing protein</fullName>
    </submittedName>
</protein>
<comment type="caution">
    <text evidence="3">The sequence shown here is derived from an EMBL/GenBank/DDBJ whole genome shotgun (WGS) entry which is preliminary data.</text>
</comment>
<proteinExistence type="predicted"/>
<name>A0A4Z0H4R3_9BACI</name>
<evidence type="ECO:0000313" key="4">
    <source>
        <dbReference type="Proteomes" id="UP000297982"/>
    </source>
</evidence>
<dbReference type="PANTHER" id="PTHR34580:SF1">
    <property type="entry name" value="PROTEIN PAFC"/>
    <property type="match status" value="1"/>
</dbReference>
<sequence length="349" mass="41360">MELNNSTRILKLQELLSQETDEWNQLSMKEIAEKLRFIFGPEAKFDSRTLKRDMNTLGDVGFEVIENPGEFNKTLYSYQDRVFETYQLRFLNDAVLSARFIPEKDKKELIKRLRQLTSKHIAKTLPDPVLFHQTSSDPYEQVKINIDHVHTAISERKVLHYQYGSYNVNKEFELHRNGETYEVEPYALIWQQDYYYLIGYFRGTGEMRHYRLDRMRNISVTEETFKKDQFDLQNYVDQSFHMFSGEDTRIKVQFHKSLLNVVIDRFGIDASIKQIDEDHFELSTNAKMSTGLVVWIMQWGSKAKVVSPESLVEWVRRETRAMYEQYSPDNVEEKQTLNHEIESGSVDEL</sequence>
<dbReference type="Pfam" id="PF13280">
    <property type="entry name" value="WYL"/>
    <property type="match status" value="1"/>
</dbReference>
<dbReference type="InterPro" id="IPR026881">
    <property type="entry name" value="WYL_dom"/>
</dbReference>
<evidence type="ECO:0000313" key="3">
    <source>
        <dbReference type="EMBL" id="TGB05413.1"/>
    </source>
</evidence>
<gene>
    <name evidence="3" type="ORF">E4663_00400</name>
</gene>
<evidence type="ECO:0000259" key="2">
    <source>
        <dbReference type="Pfam" id="PF25583"/>
    </source>
</evidence>
<dbReference type="InterPro" id="IPR051534">
    <property type="entry name" value="CBASS_pafABC_assoc_protein"/>
</dbReference>
<keyword evidence="4" id="KW-1185">Reference proteome</keyword>
<dbReference type="STRING" id="192814.GCA_900166575_00364"/>
<evidence type="ECO:0000259" key="1">
    <source>
        <dbReference type="Pfam" id="PF13280"/>
    </source>
</evidence>
<feature type="domain" description="WYL" evidence="1">
    <location>
        <begin position="146"/>
        <end position="219"/>
    </location>
</feature>